<feature type="transmembrane region" description="Helical" evidence="4">
    <location>
        <begin position="160"/>
        <end position="177"/>
    </location>
</feature>
<protein>
    <submittedName>
        <fullName evidence="6">ATP-binding protein</fullName>
    </submittedName>
</protein>
<dbReference type="InterPro" id="IPR003594">
    <property type="entry name" value="HATPase_dom"/>
</dbReference>
<comment type="caution">
    <text evidence="6">The sequence shown here is derived from an EMBL/GenBank/DDBJ whole genome shotgun (WGS) entry which is preliminary data.</text>
</comment>
<name>A0A5C8UXR9_9MICO</name>
<dbReference type="SUPFAM" id="SSF55874">
    <property type="entry name" value="ATPase domain of HSP90 chaperone/DNA topoisomerase II/histidine kinase"/>
    <property type="match status" value="1"/>
</dbReference>
<organism evidence="6 7">
    <name type="scientific">Lacisediminihabitans profunda</name>
    <dbReference type="NCBI Taxonomy" id="2594790"/>
    <lineage>
        <taxon>Bacteria</taxon>
        <taxon>Bacillati</taxon>
        <taxon>Actinomycetota</taxon>
        <taxon>Actinomycetes</taxon>
        <taxon>Micrococcales</taxon>
        <taxon>Microbacteriaceae</taxon>
        <taxon>Lacisediminihabitans</taxon>
    </lineage>
</organism>
<dbReference type="EMBL" id="VRMG01000003">
    <property type="protein sequence ID" value="TXN32482.1"/>
    <property type="molecule type" value="Genomic_DNA"/>
</dbReference>
<evidence type="ECO:0000259" key="5">
    <source>
        <dbReference type="Pfam" id="PF02518"/>
    </source>
</evidence>
<dbReference type="AlphaFoldDB" id="A0A5C8UXR9"/>
<feature type="transmembrane region" description="Helical" evidence="4">
    <location>
        <begin position="105"/>
        <end position="122"/>
    </location>
</feature>
<keyword evidence="4" id="KW-0812">Transmembrane</keyword>
<proteinExistence type="predicted"/>
<keyword evidence="4" id="KW-0472">Membrane</keyword>
<evidence type="ECO:0000256" key="2">
    <source>
        <dbReference type="ARBA" id="ARBA00022777"/>
    </source>
</evidence>
<dbReference type="Pfam" id="PF02518">
    <property type="entry name" value="HATPase_c"/>
    <property type="match status" value="1"/>
</dbReference>
<accession>A0A5C8UXR9</accession>
<dbReference type="PANTHER" id="PTHR24421">
    <property type="entry name" value="NITRATE/NITRITE SENSOR PROTEIN NARX-RELATED"/>
    <property type="match status" value="1"/>
</dbReference>
<dbReference type="RefSeq" id="WP_147782029.1">
    <property type="nucleotide sequence ID" value="NZ_VRMG01000003.1"/>
</dbReference>
<reference evidence="6 7" key="1">
    <citation type="submission" date="2019-08" db="EMBL/GenBank/DDBJ databases">
        <title>Bacterial whole genome sequence for Glaciihabitans sp. CHu50b-6-2.</title>
        <authorList>
            <person name="Jin L."/>
        </authorList>
    </citation>
    <scope>NUCLEOTIDE SEQUENCE [LARGE SCALE GENOMIC DNA]</scope>
    <source>
        <strain evidence="6 7">CHu50b-6-2</strain>
    </source>
</reference>
<gene>
    <name evidence="6" type="ORF">FVP33_02440</name>
</gene>
<dbReference type="Gene3D" id="3.30.565.10">
    <property type="entry name" value="Histidine kinase-like ATPase, C-terminal domain"/>
    <property type="match status" value="1"/>
</dbReference>
<keyword evidence="7" id="KW-1185">Reference proteome</keyword>
<sequence>MTLGLPSHLAPQSINRSYAKAIHVVGFSSLIGSLLAAIAFQAAEPDDVLWPAMIAVLPLLALLWLDDRRRSSFYAASYLIVGAACVYWYILTFYSQTEPIVSSDAFSIALPKIALVMVGGVGRGVSVRIAWCVAGYAAAEIASTLAILQSGRHYEFDATTLLTFVATVAILSLAHLSRRRSRLSQPLLYRAARDEQLAAMRSRIELKAAALMHDTVLSHLAAIAGAAPGTPIGSLRDPIERDLQILIGEEWLSDESPEVDSRSRTDWQQSGLFSAIQESRAMGLDIESTGDLSAVSRLDREASTALGLAVKQCLVNVLRHSGTDRAEVAVYGSEAEVSVMVIDSGRGFSEAETGADRLGLRNSVRRRIESVGGAVQVWSTPGRGTSIMIRVPAVRASLIEGGS</sequence>
<keyword evidence="6" id="KW-0067">ATP-binding</keyword>
<evidence type="ECO:0000256" key="1">
    <source>
        <dbReference type="ARBA" id="ARBA00022679"/>
    </source>
</evidence>
<keyword evidence="3" id="KW-0902">Two-component regulatory system</keyword>
<feature type="transmembrane region" description="Helical" evidence="4">
    <location>
        <begin position="48"/>
        <end position="65"/>
    </location>
</feature>
<evidence type="ECO:0000313" key="7">
    <source>
        <dbReference type="Proteomes" id="UP000321379"/>
    </source>
</evidence>
<keyword evidence="6" id="KW-0547">Nucleotide-binding</keyword>
<dbReference type="InterPro" id="IPR036890">
    <property type="entry name" value="HATPase_C_sf"/>
</dbReference>
<dbReference type="GO" id="GO:0005524">
    <property type="term" value="F:ATP binding"/>
    <property type="evidence" value="ECO:0007669"/>
    <property type="project" value="UniProtKB-KW"/>
</dbReference>
<feature type="transmembrane region" description="Helical" evidence="4">
    <location>
        <begin position="129"/>
        <end position="148"/>
    </location>
</feature>
<evidence type="ECO:0000256" key="3">
    <source>
        <dbReference type="ARBA" id="ARBA00023012"/>
    </source>
</evidence>
<keyword evidence="4" id="KW-1133">Transmembrane helix</keyword>
<dbReference type="Proteomes" id="UP000321379">
    <property type="component" value="Unassembled WGS sequence"/>
</dbReference>
<dbReference type="GO" id="GO:0016301">
    <property type="term" value="F:kinase activity"/>
    <property type="evidence" value="ECO:0007669"/>
    <property type="project" value="UniProtKB-KW"/>
</dbReference>
<dbReference type="CDD" id="cd16917">
    <property type="entry name" value="HATPase_UhpB-NarQ-NarX-like"/>
    <property type="match status" value="1"/>
</dbReference>
<feature type="transmembrane region" description="Helical" evidence="4">
    <location>
        <begin position="72"/>
        <end position="90"/>
    </location>
</feature>
<keyword evidence="1" id="KW-0808">Transferase</keyword>
<dbReference type="GO" id="GO:0000160">
    <property type="term" value="P:phosphorelay signal transduction system"/>
    <property type="evidence" value="ECO:0007669"/>
    <property type="project" value="UniProtKB-KW"/>
</dbReference>
<evidence type="ECO:0000256" key="4">
    <source>
        <dbReference type="SAM" id="Phobius"/>
    </source>
</evidence>
<evidence type="ECO:0000313" key="6">
    <source>
        <dbReference type="EMBL" id="TXN32482.1"/>
    </source>
</evidence>
<feature type="transmembrane region" description="Helical" evidence="4">
    <location>
        <begin position="21"/>
        <end position="42"/>
    </location>
</feature>
<keyword evidence="2" id="KW-0418">Kinase</keyword>
<feature type="domain" description="Histidine kinase/HSP90-like ATPase" evidence="5">
    <location>
        <begin position="304"/>
        <end position="393"/>
    </location>
</feature>
<dbReference type="InterPro" id="IPR050482">
    <property type="entry name" value="Sensor_HK_TwoCompSys"/>
</dbReference>